<protein>
    <submittedName>
        <fullName evidence="1">Meiosis-specific protein ASY1</fullName>
    </submittedName>
</protein>
<proteinExistence type="predicted"/>
<evidence type="ECO:0000313" key="1">
    <source>
        <dbReference type="EMBL" id="KAI8017117.1"/>
    </source>
</evidence>
<comment type="caution">
    <text evidence="1">The sequence shown here is derived from an EMBL/GenBank/DDBJ whole genome shotgun (WGS) entry which is preliminary data.</text>
</comment>
<sequence length="109" mass="12114">MMANAVAGCTADNDLSLASLRQSAFTHCLVAEKKLGINRDMSTCGMLYSIGSDLKHTWGRSETYQNGSIRSEQNGLRARDYGNTPTSRAEALIRQLGDFLRTFHIQTLW</sequence>
<reference evidence="1 2" key="1">
    <citation type="journal article" date="2022" name="Plant J.">
        <title>Chromosome-level genome of Camellia lanceoleosa provides a valuable resource for understanding genome evolution and self-incompatibility.</title>
        <authorList>
            <person name="Gong W."/>
            <person name="Xiao S."/>
            <person name="Wang L."/>
            <person name="Liao Z."/>
            <person name="Chang Y."/>
            <person name="Mo W."/>
            <person name="Hu G."/>
            <person name="Li W."/>
            <person name="Zhao G."/>
            <person name="Zhu H."/>
            <person name="Hu X."/>
            <person name="Ji K."/>
            <person name="Xiang X."/>
            <person name="Song Q."/>
            <person name="Yuan D."/>
            <person name="Jin S."/>
            <person name="Zhang L."/>
        </authorList>
    </citation>
    <scope>NUCLEOTIDE SEQUENCE [LARGE SCALE GENOMIC DNA]</scope>
    <source>
        <strain evidence="1">SQ_2022a</strain>
    </source>
</reference>
<keyword evidence="2" id="KW-1185">Reference proteome</keyword>
<dbReference type="Proteomes" id="UP001060215">
    <property type="component" value="Chromosome 2"/>
</dbReference>
<evidence type="ECO:0000313" key="2">
    <source>
        <dbReference type="Proteomes" id="UP001060215"/>
    </source>
</evidence>
<gene>
    <name evidence="1" type="ORF">LOK49_LG04G00135</name>
</gene>
<accession>A0ACC0HU50</accession>
<organism evidence="1 2">
    <name type="scientific">Camellia lanceoleosa</name>
    <dbReference type="NCBI Taxonomy" id="1840588"/>
    <lineage>
        <taxon>Eukaryota</taxon>
        <taxon>Viridiplantae</taxon>
        <taxon>Streptophyta</taxon>
        <taxon>Embryophyta</taxon>
        <taxon>Tracheophyta</taxon>
        <taxon>Spermatophyta</taxon>
        <taxon>Magnoliopsida</taxon>
        <taxon>eudicotyledons</taxon>
        <taxon>Gunneridae</taxon>
        <taxon>Pentapetalae</taxon>
        <taxon>asterids</taxon>
        <taxon>Ericales</taxon>
        <taxon>Theaceae</taxon>
        <taxon>Camellia</taxon>
    </lineage>
</organism>
<dbReference type="EMBL" id="CM045759">
    <property type="protein sequence ID" value="KAI8017117.1"/>
    <property type="molecule type" value="Genomic_DNA"/>
</dbReference>
<name>A0ACC0HU50_9ERIC</name>